<evidence type="ECO:0000256" key="7">
    <source>
        <dbReference type="SAM" id="Phobius"/>
    </source>
</evidence>
<dbReference type="InterPro" id="IPR045119">
    <property type="entry name" value="SUN1-5"/>
</dbReference>
<feature type="transmembrane region" description="Helical" evidence="7">
    <location>
        <begin position="308"/>
        <end position="327"/>
    </location>
</feature>
<dbReference type="Pfam" id="PF07738">
    <property type="entry name" value="Sad1_UNC"/>
    <property type="match status" value="1"/>
</dbReference>
<comment type="subcellular location">
    <subcellularLocation>
        <location evidence="1">Membrane</location>
    </subcellularLocation>
</comment>
<feature type="region of interest" description="Disordered" evidence="6">
    <location>
        <begin position="186"/>
        <end position="216"/>
    </location>
</feature>
<feature type="non-terminal residue" evidence="9">
    <location>
        <position position="855"/>
    </location>
</feature>
<dbReference type="Proteomes" id="UP000054359">
    <property type="component" value="Unassembled WGS sequence"/>
</dbReference>
<reference evidence="9 10" key="1">
    <citation type="submission" date="2013-11" db="EMBL/GenBank/DDBJ databases">
        <title>Genome sequencing of Stegodyphus mimosarum.</title>
        <authorList>
            <person name="Bechsgaard J."/>
        </authorList>
    </citation>
    <scope>NUCLEOTIDE SEQUENCE [LARGE SCALE GENOMIC DNA]</scope>
</reference>
<evidence type="ECO:0000256" key="2">
    <source>
        <dbReference type="ARBA" id="ARBA00022692"/>
    </source>
</evidence>
<dbReference type="GO" id="GO:0034993">
    <property type="term" value="C:meiotic nuclear membrane microtubule tethering complex"/>
    <property type="evidence" value="ECO:0007669"/>
    <property type="project" value="TreeGrafter"/>
</dbReference>
<dbReference type="FunFam" id="2.60.120.260:FF:000009">
    <property type="entry name" value="SUN domain-containing protein 1 isoform X1"/>
    <property type="match status" value="1"/>
</dbReference>
<dbReference type="PANTHER" id="PTHR12911:SF8">
    <property type="entry name" value="KLAROID PROTEIN-RELATED"/>
    <property type="match status" value="1"/>
</dbReference>
<evidence type="ECO:0000256" key="5">
    <source>
        <dbReference type="ARBA" id="ARBA00023136"/>
    </source>
</evidence>
<evidence type="ECO:0000259" key="8">
    <source>
        <dbReference type="PROSITE" id="PS51469"/>
    </source>
</evidence>
<dbReference type="OMA" id="NCKVFER"/>
<feature type="compositionally biased region" description="Polar residues" evidence="6">
    <location>
        <begin position="201"/>
        <end position="216"/>
    </location>
</feature>
<evidence type="ECO:0000313" key="10">
    <source>
        <dbReference type="Proteomes" id="UP000054359"/>
    </source>
</evidence>
<keyword evidence="10" id="KW-1185">Reference proteome</keyword>
<feature type="transmembrane region" description="Helical" evidence="7">
    <location>
        <begin position="374"/>
        <end position="394"/>
    </location>
</feature>
<evidence type="ECO:0000256" key="1">
    <source>
        <dbReference type="ARBA" id="ARBA00004370"/>
    </source>
</evidence>
<protein>
    <submittedName>
        <fullName evidence="9">SUN domain-containing protein 1</fullName>
    </submittedName>
</protein>
<evidence type="ECO:0000313" key="9">
    <source>
        <dbReference type="EMBL" id="KFM60333.1"/>
    </source>
</evidence>
<keyword evidence="4" id="KW-0175">Coiled coil</keyword>
<dbReference type="EMBL" id="KK113498">
    <property type="protein sequence ID" value="KFM60333.1"/>
    <property type="molecule type" value="Genomic_DNA"/>
</dbReference>
<dbReference type="GO" id="GO:0043495">
    <property type="term" value="F:protein-membrane adaptor activity"/>
    <property type="evidence" value="ECO:0007669"/>
    <property type="project" value="TreeGrafter"/>
</dbReference>
<evidence type="ECO:0000256" key="4">
    <source>
        <dbReference type="ARBA" id="ARBA00023054"/>
    </source>
</evidence>
<feature type="domain" description="SUN" evidence="8">
    <location>
        <begin position="706"/>
        <end position="855"/>
    </location>
</feature>
<dbReference type="OrthoDB" id="342281at2759"/>
<keyword evidence="3 7" id="KW-1133">Transmembrane helix</keyword>
<dbReference type="AlphaFoldDB" id="A0A087T5E4"/>
<evidence type="ECO:0000256" key="3">
    <source>
        <dbReference type="ARBA" id="ARBA00022989"/>
    </source>
</evidence>
<keyword evidence="2 7" id="KW-0812">Transmembrane</keyword>
<sequence length="855" mass="96772">MKNQCCVEDVNTSPQSSCSMILRSACLHKRTSNSSTVKEVRYRKSSSSRRNVSKDNKEVISPGADSCNCGTQIDSLLESSLKELALKSAKKTYSILKESLYSSFELSETKNCKVFERNVLNSLCAKEFNFNQLSSNNNSLLSNEHLLDCEEWSNYSSGVESDFSKNSIYAASEMSRNRRFNRSAVTSSRTLSESETEDETISFNGKSKNKVQDSNHYSMSKQMSSSELHKNSYNLSKNVSSAFGEQQFFQRSSCMLESPHIDVSSVQCSSFDWFRWLIWRCLYLKIIKLVNFDVWCLSRLHKYQKSRLLFLLLVPLLLLLTSLLLKYPTEFIQLIPKYPMEIIKDVICKQNNPSSQFGMVLGESNSVLRLLNSGFSTLVVYLSSILSTLSSFFINSRELIVETSNEESTCFSSFSGIYAMFPSFSGLYTVFPSGKLFNIFSDDSKTEENPSHVSQHSFESSDAQHLLSKEELKILITDILKEEKISSIRSEIKKLRLEFQPLAEDLKKLEKDLIQRYEKIATSKTVESLITEHKLNYDYLHTKLKNVEKKLEVLDTVKKCCDEKLNPAEILSLIESYLIAALKNISDSNTKENFTYQFFTNWLNSNFVSQGKLSSEIKSEIEKLRGDYQEKMSSEIDVTKTIETVIHKYVESLKTNLTLLYDSQGSSHLYGEMFSMDVIKKLVKEAIMLYDADKTGLVDYALESGGGSVLGTRCSETYVEKNGKFSIFGLPLWTSYNSPRTAIQPDVNPGQCWAFKGSQGFLVLELSARIYPTGFTLEHIPVSLSPSGSIDSAPKDFSVWGLASETDSKGILLGKYTYDDKGEPLQYFAVQNSDAGSFLHSELKIHSNHGNIEYT</sequence>
<organism evidence="9 10">
    <name type="scientific">Stegodyphus mimosarum</name>
    <name type="common">African social velvet spider</name>
    <dbReference type="NCBI Taxonomy" id="407821"/>
    <lineage>
        <taxon>Eukaryota</taxon>
        <taxon>Metazoa</taxon>
        <taxon>Ecdysozoa</taxon>
        <taxon>Arthropoda</taxon>
        <taxon>Chelicerata</taxon>
        <taxon>Arachnida</taxon>
        <taxon>Araneae</taxon>
        <taxon>Araneomorphae</taxon>
        <taxon>Entelegynae</taxon>
        <taxon>Eresoidea</taxon>
        <taxon>Eresidae</taxon>
        <taxon>Stegodyphus</taxon>
    </lineage>
</organism>
<dbReference type="PROSITE" id="PS51469">
    <property type="entry name" value="SUN"/>
    <property type="match status" value="1"/>
</dbReference>
<dbReference type="Gene3D" id="2.60.120.260">
    <property type="entry name" value="Galactose-binding domain-like"/>
    <property type="match status" value="1"/>
</dbReference>
<keyword evidence="5 7" id="KW-0472">Membrane</keyword>
<proteinExistence type="predicted"/>
<gene>
    <name evidence="9" type="ORF">X975_11688</name>
</gene>
<accession>A0A087T5E4</accession>
<dbReference type="InterPro" id="IPR012919">
    <property type="entry name" value="SUN_dom"/>
</dbReference>
<dbReference type="PANTHER" id="PTHR12911">
    <property type="entry name" value="SAD1/UNC-84-LIKE PROTEIN-RELATED"/>
    <property type="match status" value="1"/>
</dbReference>
<evidence type="ECO:0000256" key="6">
    <source>
        <dbReference type="SAM" id="MobiDB-lite"/>
    </source>
</evidence>
<dbReference type="STRING" id="407821.A0A087T5E4"/>
<feature type="region of interest" description="Disordered" evidence="6">
    <location>
        <begin position="37"/>
        <end position="61"/>
    </location>
</feature>
<name>A0A087T5E4_STEMI</name>